<evidence type="ECO:0000313" key="2">
    <source>
        <dbReference type="EMBL" id="KAF7371486.1"/>
    </source>
</evidence>
<dbReference type="EMBL" id="JACAZI010000001">
    <property type="protein sequence ID" value="KAF7371486.1"/>
    <property type="molecule type" value="Genomic_DNA"/>
</dbReference>
<dbReference type="Proteomes" id="UP000620124">
    <property type="component" value="Unassembled WGS sequence"/>
</dbReference>
<feature type="compositionally biased region" description="Basic and acidic residues" evidence="1">
    <location>
        <begin position="122"/>
        <end position="136"/>
    </location>
</feature>
<feature type="compositionally biased region" description="Polar residues" evidence="1">
    <location>
        <begin position="68"/>
        <end position="81"/>
    </location>
</feature>
<evidence type="ECO:0000256" key="1">
    <source>
        <dbReference type="SAM" id="MobiDB-lite"/>
    </source>
</evidence>
<sequence length="180" mass="19866">MSTPVDPPFVLSDRPVNKKLIGEFQSLAAFMKLEAILKKDALLRAIQRHMKDHPELADDLRLVPLFSHRSSPKNGPKTSTIKAAEEEVEATKPQPAATGANRTLLAKNAKTDSPLSFAKLSSDGHRHATESEHEDGFDSSEEDDPAPHNVFATPEPEIKGKTVENNQRMKCKSAIVVHWN</sequence>
<dbReference type="OrthoDB" id="2997498at2759"/>
<accession>A0A8H7DHE2</accession>
<comment type="caution">
    <text evidence="2">The sequence shown here is derived from an EMBL/GenBank/DDBJ whole genome shotgun (WGS) entry which is preliminary data.</text>
</comment>
<proteinExistence type="predicted"/>
<name>A0A8H7DHE2_9AGAR</name>
<dbReference type="AlphaFoldDB" id="A0A8H7DHE2"/>
<feature type="region of interest" description="Disordered" evidence="1">
    <location>
        <begin position="67"/>
        <end position="165"/>
    </location>
</feature>
<protein>
    <submittedName>
        <fullName evidence="2">Uncharacterized protein</fullName>
    </submittedName>
</protein>
<gene>
    <name evidence="2" type="ORF">MVEN_00003200</name>
</gene>
<keyword evidence="3" id="KW-1185">Reference proteome</keyword>
<reference evidence="2" key="1">
    <citation type="submission" date="2020-05" db="EMBL/GenBank/DDBJ databases">
        <title>Mycena genomes resolve the evolution of fungal bioluminescence.</title>
        <authorList>
            <person name="Tsai I.J."/>
        </authorList>
    </citation>
    <scope>NUCLEOTIDE SEQUENCE</scope>
    <source>
        <strain evidence="2">CCC161011</strain>
    </source>
</reference>
<organism evidence="2 3">
    <name type="scientific">Mycena venus</name>
    <dbReference type="NCBI Taxonomy" id="2733690"/>
    <lineage>
        <taxon>Eukaryota</taxon>
        <taxon>Fungi</taxon>
        <taxon>Dikarya</taxon>
        <taxon>Basidiomycota</taxon>
        <taxon>Agaricomycotina</taxon>
        <taxon>Agaricomycetes</taxon>
        <taxon>Agaricomycetidae</taxon>
        <taxon>Agaricales</taxon>
        <taxon>Marasmiineae</taxon>
        <taxon>Mycenaceae</taxon>
        <taxon>Mycena</taxon>
    </lineage>
</organism>
<evidence type="ECO:0000313" key="3">
    <source>
        <dbReference type="Proteomes" id="UP000620124"/>
    </source>
</evidence>